<comment type="caution">
    <text evidence="1">The sequence shown here is derived from an EMBL/GenBank/DDBJ whole genome shotgun (WGS) entry which is preliminary data.</text>
</comment>
<dbReference type="RefSeq" id="WP_157354403.1">
    <property type="nucleotide sequence ID" value="NZ_WRPP01000001.1"/>
</dbReference>
<organism evidence="1 2">
    <name type="scientific">Nocardia terrae</name>
    <dbReference type="NCBI Taxonomy" id="2675851"/>
    <lineage>
        <taxon>Bacteria</taxon>
        <taxon>Bacillati</taxon>
        <taxon>Actinomycetota</taxon>
        <taxon>Actinomycetes</taxon>
        <taxon>Mycobacteriales</taxon>
        <taxon>Nocardiaceae</taxon>
        <taxon>Nocardia</taxon>
    </lineage>
</organism>
<keyword evidence="2" id="KW-1185">Reference proteome</keyword>
<dbReference type="AlphaFoldDB" id="A0A7K1UMW7"/>
<dbReference type="EMBL" id="WRPP01000001">
    <property type="protein sequence ID" value="MVU75683.1"/>
    <property type="molecule type" value="Genomic_DNA"/>
</dbReference>
<evidence type="ECO:0000313" key="1">
    <source>
        <dbReference type="EMBL" id="MVU75683.1"/>
    </source>
</evidence>
<name>A0A7K1UMW7_9NOCA</name>
<protein>
    <submittedName>
        <fullName evidence="1">Uncharacterized protein</fullName>
    </submittedName>
</protein>
<evidence type="ECO:0000313" key="2">
    <source>
        <dbReference type="Proteomes" id="UP000466794"/>
    </source>
</evidence>
<gene>
    <name evidence="1" type="ORF">GPX89_00300</name>
</gene>
<dbReference type="Proteomes" id="UP000466794">
    <property type="component" value="Unassembled WGS sequence"/>
</dbReference>
<accession>A0A7K1UMW7</accession>
<sequence>MVKLHRYHQDVLMIAECPSCAWPSPTAVSSHRSVQYLRCVCGQWLISVHGKVVGAAGGTTFSSNDAVAEIVGIRD</sequence>
<proteinExistence type="predicted"/>
<reference evidence="1 2" key="1">
    <citation type="submission" date="2019-12" db="EMBL/GenBank/DDBJ databases">
        <title>Nocardia sp. nov. ET3-3 isolated from soil.</title>
        <authorList>
            <person name="Kanchanasin P."/>
            <person name="Tanasupawat S."/>
            <person name="Yuki M."/>
            <person name="Kudo T."/>
        </authorList>
    </citation>
    <scope>NUCLEOTIDE SEQUENCE [LARGE SCALE GENOMIC DNA]</scope>
    <source>
        <strain evidence="1 2">ET3-3</strain>
    </source>
</reference>